<dbReference type="InterPro" id="IPR000873">
    <property type="entry name" value="AMP-dep_synth/lig_dom"/>
</dbReference>
<dbReference type="GO" id="GO:0016020">
    <property type="term" value="C:membrane"/>
    <property type="evidence" value="ECO:0007669"/>
    <property type="project" value="TreeGrafter"/>
</dbReference>
<dbReference type="Pfam" id="PF23562">
    <property type="entry name" value="AMP-binding_C_3"/>
    <property type="match status" value="1"/>
</dbReference>
<dbReference type="STRING" id="946362.F2UAC6"/>
<sequence>MSLKHFDVTADGEVDLKITPDGAASAEPITVMQRFKETVEKVGDRPALCVSRDGAWQQWTWRDFYEDVKMAGRAFIKLGLDAHHAVGIIGFNSPEWFIADLGAIFAGGFATGIYTTNGPEAIEYVVNHSKTQIIVAEDKKQLDKILQVHQNFEHLKAIVLYNDTVPDVECTVPILDWDEFMRHGADVPDFELGHRMSVQKPGQCCMLIYTSGTTGNPKGVMITHDNVTWTSATLAASLPNMTFGKEHIVSYLPLSHIAAQILDMHAPMILGATVWFAQPTALKGTLVQTLQEVRPTVFLGVPRVWEKIEEKMRAVGSETTGLKKKIGTWAKRKGLDGAYAIQQGRPVPSGWGVAKKLVFSKVRKALGLDRCKFFATAAAPISKDTLEYFLSINIPIMEVYGMSENTGPQSLNIPGKHRTGSVGLPLAGTELKIHEPDQDGNGEICFRGRHICKGYMYNEEKTRESIDAEGWLHSGDIGRVDEDGYLYITGRIKEIIITAGGENVAPVPIENLVKENCPIISNCMLIGDRRKFLSLLVCLKSEVDPETTAPLDELTPQTIEILEAQGSKAKTVTEAMDDEHVLKYIQAGIDEANKHAVSRAQKVQKFKILPRDFSVPGGELGPTLKLRRPIVVKQYEELIDSFYA</sequence>
<dbReference type="GeneID" id="16074560"/>
<evidence type="ECO:0000256" key="3">
    <source>
        <dbReference type="ARBA" id="ARBA00023098"/>
    </source>
</evidence>
<dbReference type="PROSITE" id="PS00455">
    <property type="entry name" value="AMP_BINDING"/>
    <property type="match status" value="1"/>
</dbReference>
<gene>
    <name evidence="5" type="ORF">PTSG_05408</name>
</gene>
<keyword evidence="3" id="KW-0443">Lipid metabolism</keyword>
<evidence type="ECO:0000313" key="6">
    <source>
        <dbReference type="Proteomes" id="UP000007799"/>
    </source>
</evidence>
<dbReference type="InterPro" id="IPR042099">
    <property type="entry name" value="ANL_N_sf"/>
</dbReference>
<dbReference type="InParanoid" id="F2UAC6"/>
<dbReference type="Proteomes" id="UP000007799">
    <property type="component" value="Unassembled WGS sequence"/>
</dbReference>
<protein>
    <submittedName>
        <fullName evidence="5">AMP dependent ligase</fullName>
    </submittedName>
</protein>
<evidence type="ECO:0000259" key="4">
    <source>
        <dbReference type="Pfam" id="PF00501"/>
    </source>
</evidence>
<dbReference type="GO" id="GO:0005783">
    <property type="term" value="C:endoplasmic reticulum"/>
    <property type="evidence" value="ECO:0007669"/>
    <property type="project" value="TreeGrafter"/>
</dbReference>
<dbReference type="PANTHER" id="PTHR43272">
    <property type="entry name" value="LONG-CHAIN-FATTY-ACID--COA LIGASE"/>
    <property type="match status" value="1"/>
</dbReference>
<reference evidence="5" key="1">
    <citation type="submission" date="2009-08" db="EMBL/GenBank/DDBJ databases">
        <title>Annotation of Salpingoeca rosetta.</title>
        <authorList>
            <consortium name="The Broad Institute Genome Sequencing Platform"/>
            <person name="Russ C."/>
            <person name="Cuomo C."/>
            <person name="Burger G."/>
            <person name="Gray M.W."/>
            <person name="Holland P.W.H."/>
            <person name="King N."/>
            <person name="Lang F.B.F."/>
            <person name="Roger A.J."/>
            <person name="Ruiz-Trillo I."/>
            <person name="Young S.K."/>
            <person name="Zeng Q."/>
            <person name="Gargeya S."/>
            <person name="Alvarado L."/>
            <person name="Berlin A."/>
            <person name="Chapman S.B."/>
            <person name="Chen Z."/>
            <person name="Freedman E."/>
            <person name="Gellesch M."/>
            <person name="Goldberg J."/>
            <person name="Griggs A."/>
            <person name="Gujja S."/>
            <person name="Heilman E."/>
            <person name="Heiman D."/>
            <person name="Howarth C."/>
            <person name="Mehta T."/>
            <person name="Neiman D."/>
            <person name="Pearson M."/>
            <person name="Roberts A."/>
            <person name="Saif S."/>
            <person name="Shea T."/>
            <person name="Shenoy N."/>
            <person name="Sisk P."/>
            <person name="Stolte C."/>
            <person name="Sykes S."/>
            <person name="White J."/>
            <person name="Yandava C."/>
            <person name="Haas B."/>
            <person name="Nusbaum C."/>
            <person name="Birren B."/>
        </authorList>
    </citation>
    <scope>NUCLEOTIDE SEQUENCE [LARGE SCALE GENOMIC DNA]</scope>
    <source>
        <strain evidence="5">ATCC 50818</strain>
    </source>
</reference>
<dbReference type="SUPFAM" id="SSF56801">
    <property type="entry name" value="Acetyl-CoA synthetase-like"/>
    <property type="match status" value="1"/>
</dbReference>
<evidence type="ECO:0000313" key="5">
    <source>
        <dbReference type="EMBL" id="EGD73701.1"/>
    </source>
</evidence>
<feature type="domain" description="AMP-dependent synthetase/ligase" evidence="4">
    <location>
        <begin position="35"/>
        <end position="455"/>
    </location>
</feature>
<dbReference type="InterPro" id="IPR020845">
    <property type="entry name" value="AMP-binding_CS"/>
</dbReference>
<dbReference type="Gene3D" id="3.40.50.12780">
    <property type="entry name" value="N-terminal domain of ligase-like"/>
    <property type="match status" value="2"/>
</dbReference>
<evidence type="ECO:0000256" key="2">
    <source>
        <dbReference type="ARBA" id="ARBA00022832"/>
    </source>
</evidence>
<dbReference type="KEGG" id="sre:PTSG_05408"/>
<dbReference type="GO" id="GO:0004467">
    <property type="term" value="F:long-chain fatty acid-CoA ligase activity"/>
    <property type="evidence" value="ECO:0007669"/>
    <property type="project" value="TreeGrafter"/>
</dbReference>
<evidence type="ECO:0000256" key="1">
    <source>
        <dbReference type="ARBA" id="ARBA00022598"/>
    </source>
</evidence>
<dbReference type="FunCoup" id="F2UAC6">
    <property type="interactions" value="189"/>
</dbReference>
<keyword evidence="6" id="KW-1185">Reference proteome</keyword>
<keyword evidence="2" id="KW-0276">Fatty acid metabolism</keyword>
<accession>F2UAC6</accession>
<organism evidence="6">
    <name type="scientific">Salpingoeca rosetta (strain ATCC 50818 / BSB-021)</name>
    <dbReference type="NCBI Taxonomy" id="946362"/>
    <lineage>
        <taxon>Eukaryota</taxon>
        <taxon>Choanoflagellata</taxon>
        <taxon>Craspedida</taxon>
        <taxon>Salpingoecidae</taxon>
        <taxon>Salpingoeca</taxon>
    </lineage>
</organism>
<dbReference type="OMA" id="ETCAYVC"/>
<dbReference type="RefSeq" id="XP_004993982.1">
    <property type="nucleotide sequence ID" value="XM_004993925.1"/>
</dbReference>
<proteinExistence type="predicted"/>
<dbReference type="AlphaFoldDB" id="F2UAC6"/>
<dbReference type="EMBL" id="GL832966">
    <property type="protein sequence ID" value="EGD73701.1"/>
    <property type="molecule type" value="Genomic_DNA"/>
</dbReference>
<dbReference type="PANTHER" id="PTHR43272:SF32">
    <property type="entry name" value="AMP-DEPENDENT SYNTHETASE_LIGASE DOMAIN-CONTAINING PROTEIN"/>
    <property type="match status" value="1"/>
</dbReference>
<dbReference type="Pfam" id="PF00501">
    <property type="entry name" value="AMP-binding"/>
    <property type="match status" value="1"/>
</dbReference>
<dbReference type="eggNOG" id="KOG1256">
    <property type="taxonomic scope" value="Eukaryota"/>
</dbReference>
<keyword evidence="1 5" id="KW-0436">Ligase</keyword>
<name>F2UAC6_SALR5</name>
<dbReference type="OrthoDB" id="3633556at2759"/>